<protein>
    <recommendedName>
        <fullName evidence="3">Glycosyl transferase family 1 domain-containing protein</fullName>
    </recommendedName>
</protein>
<keyword evidence="2" id="KW-0472">Membrane</keyword>
<dbReference type="Pfam" id="PF00534">
    <property type="entry name" value="Glycos_transf_1"/>
    <property type="match status" value="1"/>
</dbReference>
<dbReference type="Proteomes" id="UP000230232">
    <property type="component" value="Unassembled WGS sequence"/>
</dbReference>
<sequence length="382" mass="43892">MKRIGLDCHKLEDAQGNERAGIGRHVFNLLEEISHRPELAGEYKFYLYFKGRIPEDIPFLKNSIFICQVARLPKFLPFFRPSFNIFFHIALPFFVWRDKVDVTFFAGFMLPAFFIGKSIVLLTNDIYYEYTQGSLPLRYRLGYKLFSNWAAKRATQIVTQTEASREEVSLFFNLPKLEIAVAPLGVNLKDFQPTTTETKENFILYVGQAFPRRHLKETLLAFEALAPLHPNLNFVAIGFDKYNPPIIGYLIRQIEKRIGPNRIAWHPSVSDKQLKNLYQKATLFAYISSSEAMGLPPLEALASGTVPLVADTPTTREIFENSAFFVSNPITPQSIRQALERALAEPQKRTEKLKIGQGRVNYYTWKRHADIMLKLFEKNANA</sequence>
<organism evidence="4 5">
    <name type="scientific">Candidatus Yanofskybacteria bacterium CG10_big_fil_rev_8_21_14_0_10_46_23</name>
    <dbReference type="NCBI Taxonomy" id="1975098"/>
    <lineage>
        <taxon>Bacteria</taxon>
        <taxon>Candidatus Yanofskyibacteriota</taxon>
    </lineage>
</organism>
<keyword evidence="1" id="KW-0808">Transferase</keyword>
<feature type="transmembrane region" description="Helical" evidence="2">
    <location>
        <begin position="102"/>
        <end position="122"/>
    </location>
</feature>
<dbReference type="Gene3D" id="3.40.50.2000">
    <property type="entry name" value="Glycogen Phosphorylase B"/>
    <property type="match status" value="2"/>
</dbReference>
<dbReference type="AlphaFoldDB" id="A0A2H0R4P1"/>
<keyword evidence="2" id="KW-0812">Transmembrane</keyword>
<evidence type="ECO:0000259" key="3">
    <source>
        <dbReference type="Pfam" id="PF00534"/>
    </source>
</evidence>
<dbReference type="CDD" id="cd03809">
    <property type="entry name" value="GT4_MtfB-like"/>
    <property type="match status" value="1"/>
</dbReference>
<proteinExistence type="predicted"/>
<evidence type="ECO:0000256" key="1">
    <source>
        <dbReference type="ARBA" id="ARBA00022679"/>
    </source>
</evidence>
<dbReference type="GO" id="GO:0016757">
    <property type="term" value="F:glycosyltransferase activity"/>
    <property type="evidence" value="ECO:0007669"/>
    <property type="project" value="InterPro"/>
</dbReference>
<comment type="caution">
    <text evidence="4">The sequence shown here is derived from an EMBL/GenBank/DDBJ whole genome shotgun (WGS) entry which is preliminary data.</text>
</comment>
<evidence type="ECO:0000313" key="4">
    <source>
        <dbReference type="EMBL" id="PIR41498.1"/>
    </source>
</evidence>
<accession>A0A2H0R4P1</accession>
<dbReference type="InterPro" id="IPR001296">
    <property type="entry name" value="Glyco_trans_1"/>
</dbReference>
<reference evidence="4 5" key="1">
    <citation type="submission" date="2017-09" db="EMBL/GenBank/DDBJ databases">
        <title>Depth-based differentiation of microbial function through sediment-hosted aquifers and enrichment of novel symbionts in the deep terrestrial subsurface.</title>
        <authorList>
            <person name="Probst A.J."/>
            <person name="Ladd B."/>
            <person name="Jarett J.K."/>
            <person name="Geller-Mcgrath D.E."/>
            <person name="Sieber C.M."/>
            <person name="Emerson J.B."/>
            <person name="Anantharaman K."/>
            <person name="Thomas B.C."/>
            <person name="Malmstrom R."/>
            <person name="Stieglmeier M."/>
            <person name="Klingl A."/>
            <person name="Woyke T."/>
            <person name="Ryan C.M."/>
            <person name="Banfield J.F."/>
        </authorList>
    </citation>
    <scope>NUCLEOTIDE SEQUENCE [LARGE SCALE GENOMIC DNA]</scope>
    <source>
        <strain evidence="4">CG10_big_fil_rev_8_21_14_0_10_46_23</strain>
    </source>
</reference>
<keyword evidence="2" id="KW-1133">Transmembrane helix</keyword>
<evidence type="ECO:0000313" key="5">
    <source>
        <dbReference type="Proteomes" id="UP000230232"/>
    </source>
</evidence>
<gene>
    <name evidence="4" type="ORF">COV31_01345</name>
</gene>
<name>A0A2H0R4P1_9BACT</name>
<dbReference type="PANTHER" id="PTHR46401:SF2">
    <property type="entry name" value="GLYCOSYLTRANSFERASE WBBK-RELATED"/>
    <property type="match status" value="1"/>
</dbReference>
<feature type="transmembrane region" description="Helical" evidence="2">
    <location>
        <begin position="78"/>
        <end position="96"/>
    </location>
</feature>
<feature type="domain" description="Glycosyl transferase family 1" evidence="3">
    <location>
        <begin position="190"/>
        <end position="350"/>
    </location>
</feature>
<evidence type="ECO:0000256" key="2">
    <source>
        <dbReference type="SAM" id="Phobius"/>
    </source>
</evidence>
<dbReference type="SUPFAM" id="SSF53756">
    <property type="entry name" value="UDP-Glycosyltransferase/glycogen phosphorylase"/>
    <property type="match status" value="1"/>
</dbReference>
<dbReference type="EMBL" id="PCXO01000005">
    <property type="protein sequence ID" value="PIR41498.1"/>
    <property type="molecule type" value="Genomic_DNA"/>
</dbReference>
<dbReference type="PANTHER" id="PTHR46401">
    <property type="entry name" value="GLYCOSYLTRANSFERASE WBBK-RELATED"/>
    <property type="match status" value="1"/>
</dbReference>